<dbReference type="EMBL" id="CABIKO010000048">
    <property type="protein sequence ID" value="VVA20994.1"/>
    <property type="molecule type" value="Genomic_DNA"/>
</dbReference>
<accession>A0A5E4EZ10</accession>
<feature type="transmembrane region" description="Helical" evidence="3">
    <location>
        <begin position="439"/>
        <end position="456"/>
    </location>
</feature>
<dbReference type="InParanoid" id="A0A5E4EZ10"/>
<gene>
    <name evidence="5" type="ORF">ALMOND_2B022557</name>
    <name evidence="4" type="ORF">L3X38_000695</name>
</gene>
<keyword evidence="3" id="KW-1133">Transmembrane helix</keyword>
<evidence type="ECO:0000256" key="1">
    <source>
        <dbReference type="SAM" id="Coils"/>
    </source>
</evidence>
<reference evidence="6" key="2">
    <citation type="journal article" date="2020" name="Plant J.">
        <title>Transposons played a major role in the diversification between the closely related almond and peach genomes: results from the almond genome sequence.</title>
        <authorList>
            <person name="Alioto T."/>
            <person name="Alexiou K.G."/>
            <person name="Bardil A."/>
            <person name="Barteri F."/>
            <person name="Castanera R."/>
            <person name="Cruz F."/>
            <person name="Dhingra A."/>
            <person name="Duval H."/>
            <person name="Fernandez I Marti A."/>
            <person name="Frias L."/>
            <person name="Galan B."/>
            <person name="Garcia J.L."/>
            <person name="Howad W."/>
            <person name="Gomez-Garrido J."/>
            <person name="Gut M."/>
            <person name="Julca I."/>
            <person name="Morata J."/>
            <person name="Puigdomenech P."/>
            <person name="Ribeca P."/>
            <person name="Rubio Cabetas M.J."/>
            <person name="Vlasova A."/>
            <person name="Wirthensohn M."/>
            <person name="Garcia-Mas J."/>
            <person name="Gabaldon T."/>
            <person name="Casacuberta J.M."/>
            <person name="Arus P."/>
        </authorList>
    </citation>
    <scope>NUCLEOTIDE SEQUENCE [LARGE SCALE GENOMIC DNA]</scope>
    <source>
        <strain evidence="6">cv. Texas</strain>
    </source>
</reference>
<dbReference type="EMBL" id="JAJFAZ020000001">
    <property type="protein sequence ID" value="KAI5347808.1"/>
    <property type="molecule type" value="Genomic_DNA"/>
</dbReference>
<protein>
    <submittedName>
        <fullName evidence="5">PREDICTED: LOC18790585</fullName>
    </submittedName>
</protein>
<keyword evidence="3" id="KW-0472">Membrane</keyword>
<evidence type="ECO:0000313" key="7">
    <source>
        <dbReference type="Proteomes" id="UP001054821"/>
    </source>
</evidence>
<dbReference type="AlphaFoldDB" id="A0A5E4EZ10"/>
<feature type="compositionally biased region" description="Basic and acidic residues" evidence="2">
    <location>
        <begin position="132"/>
        <end position="156"/>
    </location>
</feature>
<reference evidence="5" key="1">
    <citation type="submission" date="2019-07" db="EMBL/GenBank/DDBJ databases">
        <authorList>
            <person name="Alioto T."/>
            <person name="Alioto T."/>
            <person name="Gomez Garrido J."/>
        </authorList>
    </citation>
    <scope>NUCLEOTIDE SEQUENCE</scope>
</reference>
<name>A0A5E4EZ10_PRUDU</name>
<dbReference type="Proteomes" id="UP000327085">
    <property type="component" value="Chromosome 1"/>
</dbReference>
<organism evidence="5 6">
    <name type="scientific">Prunus dulcis</name>
    <name type="common">Almond</name>
    <name type="synonym">Amygdalus dulcis</name>
    <dbReference type="NCBI Taxonomy" id="3755"/>
    <lineage>
        <taxon>Eukaryota</taxon>
        <taxon>Viridiplantae</taxon>
        <taxon>Streptophyta</taxon>
        <taxon>Embryophyta</taxon>
        <taxon>Tracheophyta</taxon>
        <taxon>Spermatophyta</taxon>
        <taxon>Magnoliopsida</taxon>
        <taxon>eudicotyledons</taxon>
        <taxon>Gunneridae</taxon>
        <taxon>Pentapetalae</taxon>
        <taxon>rosids</taxon>
        <taxon>fabids</taxon>
        <taxon>Rosales</taxon>
        <taxon>Rosaceae</taxon>
        <taxon>Amygdaloideae</taxon>
        <taxon>Amygdaleae</taxon>
        <taxon>Prunus</taxon>
    </lineage>
</organism>
<evidence type="ECO:0000313" key="5">
    <source>
        <dbReference type="EMBL" id="VVA20994.1"/>
    </source>
</evidence>
<feature type="region of interest" description="Disordered" evidence="2">
    <location>
        <begin position="1"/>
        <end position="57"/>
    </location>
</feature>
<sequence>MENENISDQREESGVPNQDPQSLDLEALQATSELNKSTMDDKGSASISTEEIVGRDQRTELVVEEEKSPNMSGVLLGRTEGLKNEEEDAVKAKFLNGKENSTEDGSVCGQENSAEDGAVADQQGLHPPLHSEIAEQKHAADSELRHSCSSEGDGKEIVGSDEIVKGEVVESVFLNEKMVGSDENLGLITGSGSVGGQEKTENGKGVVTDQQDLNNLVPEISEKEQIGSGSGSSLSGSGGVTDQNFEFGMKADDVTLGKADESNQEWRDIKEAIMRADQLDLESIGLKIERRVRASVEDMVRYPQMNSKTMSLSIGDWERILEADQVPMQRELGELKKKNVEITFENLSLEAQIDGEQRKMQALKALSEYMEGKLGVIKDAELDKGKTIAELEEETKTEVEKEKNEIHELQELVNVEESKETELKVEMPSKAPGLLHRPKLLMCAGIVITAILYTALKMKRR</sequence>
<proteinExistence type="predicted"/>
<feature type="region of interest" description="Disordered" evidence="2">
    <location>
        <begin position="94"/>
        <end position="156"/>
    </location>
</feature>
<dbReference type="Proteomes" id="UP001054821">
    <property type="component" value="Chromosome 1"/>
</dbReference>
<evidence type="ECO:0000256" key="3">
    <source>
        <dbReference type="SAM" id="Phobius"/>
    </source>
</evidence>
<keyword evidence="7" id="KW-1185">Reference proteome</keyword>
<feature type="coiled-coil region" evidence="1">
    <location>
        <begin position="392"/>
        <end position="419"/>
    </location>
</feature>
<keyword evidence="1" id="KW-0175">Coiled coil</keyword>
<feature type="region of interest" description="Disordered" evidence="2">
    <location>
        <begin position="63"/>
        <end position="82"/>
    </location>
</feature>
<keyword evidence="3" id="KW-0812">Transmembrane</keyword>
<evidence type="ECO:0000256" key="2">
    <source>
        <dbReference type="SAM" id="MobiDB-lite"/>
    </source>
</evidence>
<reference evidence="4 7" key="3">
    <citation type="journal article" date="2022" name="G3 (Bethesda)">
        <title>Whole-genome sequence and methylome profiling of the almond [Prunus dulcis (Mill.) D.A. Webb] cultivar 'Nonpareil'.</title>
        <authorList>
            <person name="D'Amico-Willman K.M."/>
            <person name="Ouma W.Z."/>
            <person name="Meulia T."/>
            <person name="Sideli G.M."/>
            <person name="Gradziel T.M."/>
            <person name="Fresnedo-Ramirez J."/>
        </authorList>
    </citation>
    <scope>NUCLEOTIDE SEQUENCE [LARGE SCALE GENOMIC DNA]</scope>
    <source>
        <strain evidence="4">Clone GOH B32 T37-40</strain>
    </source>
</reference>
<evidence type="ECO:0000313" key="4">
    <source>
        <dbReference type="EMBL" id="KAI5347808.1"/>
    </source>
</evidence>
<dbReference type="Gramene" id="VVA20994">
    <property type="protein sequence ID" value="VVA20994"/>
    <property type="gene ID" value="Prudul26B022557"/>
</dbReference>
<evidence type="ECO:0000313" key="6">
    <source>
        <dbReference type="Proteomes" id="UP000327085"/>
    </source>
</evidence>